<dbReference type="InterPro" id="IPR051448">
    <property type="entry name" value="CdaR-like_regulators"/>
</dbReference>
<gene>
    <name evidence="4" type="ORF">A6K24_20745</name>
</gene>
<name>A0A179T200_9BACI</name>
<proteinExistence type="inferred from homology"/>
<dbReference type="InterPro" id="IPR042070">
    <property type="entry name" value="PucR_C-HTH_sf"/>
</dbReference>
<evidence type="ECO:0000259" key="2">
    <source>
        <dbReference type="Pfam" id="PF13556"/>
    </source>
</evidence>
<evidence type="ECO:0000256" key="1">
    <source>
        <dbReference type="ARBA" id="ARBA00006754"/>
    </source>
</evidence>
<dbReference type="Pfam" id="PF17853">
    <property type="entry name" value="GGDEF_2"/>
    <property type="match status" value="1"/>
</dbReference>
<reference evidence="5" key="1">
    <citation type="submission" date="2016-04" db="EMBL/GenBank/DDBJ databases">
        <authorList>
            <person name="Lyu Z."/>
            <person name="Lyu W."/>
        </authorList>
    </citation>
    <scope>NUCLEOTIDE SEQUENCE [LARGE SCALE GENOMIC DNA]</scope>
    <source>
        <strain evidence="5">C44</strain>
    </source>
</reference>
<feature type="domain" description="PucR C-terminal helix-turn-helix" evidence="2">
    <location>
        <begin position="348"/>
        <end position="405"/>
    </location>
</feature>
<dbReference type="PANTHER" id="PTHR33744:SF1">
    <property type="entry name" value="DNA-BINDING TRANSCRIPTIONAL ACTIVATOR ADER"/>
    <property type="match status" value="1"/>
</dbReference>
<comment type="similarity">
    <text evidence="1">Belongs to the CdaR family.</text>
</comment>
<dbReference type="Gene3D" id="1.10.10.2840">
    <property type="entry name" value="PucR C-terminal helix-turn-helix domain"/>
    <property type="match status" value="1"/>
</dbReference>
<dbReference type="STRING" id="152268.A6K24_20745"/>
<evidence type="ECO:0000259" key="3">
    <source>
        <dbReference type="Pfam" id="PF17853"/>
    </source>
</evidence>
<sequence>MSEFSNDPFKYYHFERLEDVADRISEVLQCPITIEDINHRLLAYSTHDESTDPARISTIIRRRVPEKVINSLWKDGTIPKLLSTDEPIRVSQIDEVGLGNRIAISIWKNDEVLGFIWALEINKHLKEEELMLLKKAAQAVKNKLLNLQIRKTKKAERNQEFFWKLLTGHISTEVEINEGFQELNLHLPIPFSIVVFKFPHKLNEAAERKLSYLLQTTQQVNIVLYTVDFDELIILLSAKSDAPLTDIRLFTLFTIRQLNERFTFTNVTASIGGISTQPLFIEKSYKEALAVLTIKNRFPSETHELHSFSEMGIYQYLDILYEQRKQQGLMNYSLQKLIDYDKHHKTNLVQTLEIFLDNDSHVHDASKALNIHVNTLNYRLKRITEISELNLKSLNQKMTIYLDIKLDRMSL</sequence>
<evidence type="ECO:0000313" key="5">
    <source>
        <dbReference type="Proteomes" id="UP000078534"/>
    </source>
</evidence>
<dbReference type="EMBL" id="LWSG01000010">
    <property type="protein sequence ID" value="OAS87129.1"/>
    <property type="molecule type" value="Genomic_DNA"/>
</dbReference>
<dbReference type="OrthoDB" id="9792148at2"/>
<dbReference type="InterPro" id="IPR041522">
    <property type="entry name" value="CdaR_GGDEF"/>
</dbReference>
<evidence type="ECO:0000313" key="4">
    <source>
        <dbReference type="EMBL" id="OAS87129.1"/>
    </source>
</evidence>
<dbReference type="Pfam" id="PF13556">
    <property type="entry name" value="HTH_30"/>
    <property type="match status" value="1"/>
</dbReference>
<accession>A0A179T200</accession>
<feature type="domain" description="CdaR GGDEF-like" evidence="3">
    <location>
        <begin position="168"/>
        <end position="293"/>
    </location>
</feature>
<dbReference type="Gene3D" id="3.30.450.40">
    <property type="match status" value="1"/>
</dbReference>
<protein>
    <submittedName>
        <fullName evidence="4">PucR family transcriptional regulator</fullName>
    </submittedName>
</protein>
<dbReference type="InterPro" id="IPR029016">
    <property type="entry name" value="GAF-like_dom_sf"/>
</dbReference>
<dbReference type="InterPro" id="IPR025736">
    <property type="entry name" value="PucR_C-HTH_dom"/>
</dbReference>
<dbReference type="PANTHER" id="PTHR33744">
    <property type="entry name" value="CARBOHYDRATE DIACID REGULATOR"/>
    <property type="match status" value="1"/>
</dbReference>
<keyword evidence="5" id="KW-1185">Reference proteome</keyword>
<dbReference type="Proteomes" id="UP000078534">
    <property type="component" value="Unassembled WGS sequence"/>
</dbReference>
<comment type="caution">
    <text evidence="4">The sequence shown here is derived from an EMBL/GenBank/DDBJ whole genome shotgun (WGS) entry which is preliminary data.</text>
</comment>
<organism evidence="4 5">
    <name type="scientific">Metabacillus litoralis</name>
    <dbReference type="NCBI Taxonomy" id="152268"/>
    <lineage>
        <taxon>Bacteria</taxon>
        <taxon>Bacillati</taxon>
        <taxon>Bacillota</taxon>
        <taxon>Bacilli</taxon>
        <taxon>Bacillales</taxon>
        <taxon>Bacillaceae</taxon>
        <taxon>Metabacillus</taxon>
    </lineage>
</organism>
<dbReference type="RefSeq" id="WP_066330328.1">
    <property type="nucleotide sequence ID" value="NZ_LWSG01000010.1"/>
</dbReference>
<dbReference type="AlphaFoldDB" id="A0A179T200"/>